<feature type="signal peptide" evidence="4">
    <location>
        <begin position="1"/>
        <end position="25"/>
    </location>
</feature>
<evidence type="ECO:0000256" key="3">
    <source>
        <dbReference type="ARBA" id="ARBA00022729"/>
    </source>
</evidence>
<comment type="caution">
    <text evidence="6">The sequence shown here is derived from an EMBL/GenBank/DDBJ whole genome shotgun (WGS) entry which is preliminary data.</text>
</comment>
<dbReference type="RefSeq" id="WP_179789756.1">
    <property type="nucleotide sequence ID" value="NZ_BAAARR010000005.1"/>
</dbReference>
<gene>
    <name evidence="6" type="ORF">F4554_004952</name>
</gene>
<feature type="domain" description="Solute-binding protein family 5" evidence="5">
    <location>
        <begin position="109"/>
        <end position="517"/>
    </location>
</feature>
<dbReference type="AlphaFoldDB" id="A0A852ZHC0"/>
<proteinExistence type="inferred from homology"/>
<dbReference type="Gene3D" id="3.40.190.10">
    <property type="entry name" value="Periplasmic binding protein-like II"/>
    <property type="match status" value="1"/>
</dbReference>
<organism evidence="6 7">
    <name type="scientific">Actinopolymorpha rutila</name>
    <dbReference type="NCBI Taxonomy" id="446787"/>
    <lineage>
        <taxon>Bacteria</taxon>
        <taxon>Bacillati</taxon>
        <taxon>Actinomycetota</taxon>
        <taxon>Actinomycetes</taxon>
        <taxon>Propionibacteriales</taxon>
        <taxon>Actinopolymorphaceae</taxon>
        <taxon>Actinopolymorpha</taxon>
    </lineage>
</organism>
<dbReference type="PANTHER" id="PTHR30290">
    <property type="entry name" value="PERIPLASMIC BINDING COMPONENT OF ABC TRANSPORTER"/>
    <property type="match status" value="1"/>
</dbReference>
<dbReference type="Pfam" id="PF00496">
    <property type="entry name" value="SBP_bac_5"/>
    <property type="match status" value="1"/>
</dbReference>
<evidence type="ECO:0000259" key="5">
    <source>
        <dbReference type="Pfam" id="PF00496"/>
    </source>
</evidence>
<dbReference type="PANTHER" id="PTHR30290:SF9">
    <property type="entry name" value="OLIGOPEPTIDE-BINDING PROTEIN APPA"/>
    <property type="match status" value="1"/>
</dbReference>
<feature type="chain" id="PRO_5039554095" evidence="4">
    <location>
        <begin position="26"/>
        <end position="647"/>
    </location>
</feature>
<dbReference type="GO" id="GO:0015833">
    <property type="term" value="P:peptide transport"/>
    <property type="evidence" value="ECO:0007669"/>
    <property type="project" value="TreeGrafter"/>
</dbReference>
<keyword evidence="7" id="KW-1185">Reference proteome</keyword>
<protein>
    <submittedName>
        <fullName evidence="6">Peptide/nickel transport system substrate-binding protein</fullName>
    </submittedName>
</protein>
<reference evidence="6 7" key="1">
    <citation type="submission" date="2020-07" db="EMBL/GenBank/DDBJ databases">
        <title>Sequencing the genomes of 1000 actinobacteria strains.</title>
        <authorList>
            <person name="Klenk H.-P."/>
        </authorList>
    </citation>
    <scope>NUCLEOTIDE SEQUENCE [LARGE SCALE GENOMIC DNA]</scope>
    <source>
        <strain evidence="6 7">DSM 18448</strain>
    </source>
</reference>
<sequence>MRTARSRRAMAVLVVAAVLSLVAAACSGGDSGGGGGGGENIGKATDKAVVDPAKFSATTTALRIANPQWSSGVSYNPYSPNPEPFLNLSLLNLGAYFNTLRPGANPYLPEMASSWKVSGHEITFNLREGTKWQDGKPFTAKDVMDSFLLAGANGNSVWADMSGLSAPNDHQVVVKLQDWVVVDNAMSSIMSIWMLPSSQYGSLLPAGFDKSLLSYWHTYNFLNPTQESIKAASDSPAGKAVLTTGTNLAKFKPAKLIGNGPYLLQNSGVSGILFKKWMGWWDQKSIRVPWVQIVPASVTAAFGGLSGGTMDFEEFSQFTDPQVDKLKASGTGHYVFIPSPVQQESLVFHLGTYPYNLREVRQAFAYIIKRKQLTQLDMGGKLIQDPPAIAPDGINDAMAVPKYITRAQLKAMNPYDYNPAKAKQLLESVGFTKKNGKWYTPKGDQWKVTITEEAGNSQFDQDGVAIANMLMHFGIKAEEVNVNSGTYYNQMLDGQFAVTEWFMDWGGTPNPLADFSSTFAPGALPAWNYPIWYDGKGEFHGHVAIGVGPYADVPGLGKVHIAATLNRQVNQAPKSKWAEYTYDWARWINRDLPILPLYNNAFHEAYSTSRYTKFPPDSEKWLWTGLGGAAQPVTWMQAGYLQMKKGS</sequence>
<evidence type="ECO:0000313" key="7">
    <source>
        <dbReference type="Proteomes" id="UP000579605"/>
    </source>
</evidence>
<dbReference type="PROSITE" id="PS51257">
    <property type="entry name" value="PROKAR_LIPOPROTEIN"/>
    <property type="match status" value="1"/>
</dbReference>
<keyword evidence="2" id="KW-0813">Transport</keyword>
<comment type="similarity">
    <text evidence="1">Belongs to the bacterial solute-binding protein 5 family.</text>
</comment>
<evidence type="ECO:0000313" key="6">
    <source>
        <dbReference type="EMBL" id="NYH92314.1"/>
    </source>
</evidence>
<dbReference type="Proteomes" id="UP000579605">
    <property type="component" value="Unassembled WGS sequence"/>
</dbReference>
<accession>A0A852ZHC0</accession>
<evidence type="ECO:0000256" key="4">
    <source>
        <dbReference type="SAM" id="SignalP"/>
    </source>
</evidence>
<dbReference type="InterPro" id="IPR000914">
    <property type="entry name" value="SBP_5_dom"/>
</dbReference>
<dbReference type="Gene3D" id="3.10.105.10">
    <property type="entry name" value="Dipeptide-binding Protein, Domain 3"/>
    <property type="match status" value="1"/>
</dbReference>
<evidence type="ECO:0000256" key="1">
    <source>
        <dbReference type="ARBA" id="ARBA00005695"/>
    </source>
</evidence>
<dbReference type="GO" id="GO:1904680">
    <property type="term" value="F:peptide transmembrane transporter activity"/>
    <property type="evidence" value="ECO:0007669"/>
    <property type="project" value="TreeGrafter"/>
</dbReference>
<evidence type="ECO:0000256" key="2">
    <source>
        <dbReference type="ARBA" id="ARBA00022448"/>
    </source>
</evidence>
<keyword evidence="3 4" id="KW-0732">Signal</keyword>
<dbReference type="SUPFAM" id="SSF53850">
    <property type="entry name" value="Periplasmic binding protein-like II"/>
    <property type="match status" value="1"/>
</dbReference>
<name>A0A852ZHC0_9ACTN</name>
<dbReference type="InterPro" id="IPR039424">
    <property type="entry name" value="SBP_5"/>
</dbReference>
<dbReference type="EMBL" id="JACBZH010000001">
    <property type="protein sequence ID" value="NYH92314.1"/>
    <property type="molecule type" value="Genomic_DNA"/>
</dbReference>